<evidence type="ECO:0000313" key="2">
    <source>
        <dbReference type="Proteomes" id="UP000478052"/>
    </source>
</evidence>
<dbReference type="OrthoDB" id="6022at2759"/>
<keyword evidence="2" id="KW-1185">Reference proteome</keyword>
<comment type="caution">
    <text evidence="1">The sequence shown here is derived from an EMBL/GenBank/DDBJ whole genome shotgun (WGS) entry which is preliminary data.</text>
</comment>
<organism evidence="1 2">
    <name type="scientific">Aphis craccivora</name>
    <name type="common">Cowpea aphid</name>
    <dbReference type="NCBI Taxonomy" id="307492"/>
    <lineage>
        <taxon>Eukaryota</taxon>
        <taxon>Metazoa</taxon>
        <taxon>Ecdysozoa</taxon>
        <taxon>Arthropoda</taxon>
        <taxon>Hexapoda</taxon>
        <taxon>Insecta</taxon>
        <taxon>Pterygota</taxon>
        <taxon>Neoptera</taxon>
        <taxon>Paraneoptera</taxon>
        <taxon>Hemiptera</taxon>
        <taxon>Sternorrhyncha</taxon>
        <taxon>Aphidomorpha</taxon>
        <taxon>Aphidoidea</taxon>
        <taxon>Aphididae</taxon>
        <taxon>Aphidini</taxon>
        <taxon>Aphis</taxon>
        <taxon>Aphis</taxon>
    </lineage>
</organism>
<dbReference type="EMBL" id="VUJU01003531">
    <property type="protein sequence ID" value="KAF0757592.1"/>
    <property type="molecule type" value="Genomic_DNA"/>
</dbReference>
<name>A0A6G0YKR1_APHCR</name>
<sequence length="71" mass="8493">MSFLTYRKHLEPVEPTIYIPCLEHSSPFPDVRYADDQDLKNLLMSKIRDEDLMFDYLFYKNKRSGAEMVMV</sequence>
<dbReference type="AlphaFoldDB" id="A0A6G0YKR1"/>
<dbReference type="Proteomes" id="UP000478052">
    <property type="component" value="Unassembled WGS sequence"/>
</dbReference>
<protein>
    <submittedName>
        <fullName evidence="1">BUD13 isoform X1</fullName>
    </submittedName>
</protein>
<accession>A0A6G0YKR1</accession>
<reference evidence="1 2" key="1">
    <citation type="submission" date="2019-08" db="EMBL/GenBank/DDBJ databases">
        <title>Whole genome of Aphis craccivora.</title>
        <authorList>
            <person name="Voronova N.V."/>
            <person name="Shulinski R.S."/>
            <person name="Bandarenka Y.V."/>
            <person name="Zhorov D.G."/>
            <person name="Warner D."/>
        </authorList>
    </citation>
    <scope>NUCLEOTIDE SEQUENCE [LARGE SCALE GENOMIC DNA]</scope>
    <source>
        <strain evidence="1">180601</strain>
        <tissue evidence="1">Whole Body</tissue>
    </source>
</reference>
<proteinExistence type="predicted"/>
<evidence type="ECO:0000313" key="1">
    <source>
        <dbReference type="EMBL" id="KAF0757592.1"/>
    </source>
</evidence>
<gene>
    <name evidence="1" type="ORF">FWK35_00015131</name>
</gene>